<evidence type="ECO:0000256" key="2">
    <source>
        <dbReference type="SAM" id="SignalP"/>
    </source>
</evidence>
<dbReference type="InterPro" id="IPR011041">
    <property type="entry name" value="Quinoprot_gluc/sorb_DH_b-prop"/>
</dbReference>
<feature type="chain" id="PRO_5003225150" description="Glucose/Sorbosone dehydrogenase domain-containing protein" evidence="2">
    <location>
        <begin position="33"/>
        <end position="462"/>
    </location>
</feature>
<dbReference type="PROSITE" id="PS51257">
    <property type="entry name" value="PROKAR_LIPOPROTEIN"/>
    <property type="match status" value="1"/>
</dbReference>
<dbReference type="PANTHER" id="PTHR19328">
    <property type="entry name" value="HEDGEHOG-INTERACTING PROTEIN"/>
    <property type="match status" value="1"/>
</dbReference>
<dbReference type="Gene3D" id="2.120.10.30">
    <property type="entry name" value="TolB, C-terminal domain"/>
    <property type="match status" value="1"/>
</dbReference>
<dbReference type="OrthoDB" id="9770043at2"/>
<feature type="compositionally biased region" description="Pro residues" evidence="1">
    <location>
        <begin position="33"/>
        <end position="49"/>
    </location>
</feature>
<feature type="domain" description="Glucose/Sorbosone dehydrogenase" evidence="3">
    <location>
        <begin position="119"/>
        <end position="455"/>
    </location>
</feature>
<keyword evidence="5" id="KW-1185">Reference proteome</keyword>
<evidence type="ECO:0000313" key="4">
    <source>
        <dbReference type="EMBL" id="BAJ62054.1"/>
    </source>
</evidence>
<evidence type="ECO:0000259" key="3">
    <source>
        <dbReference type="Pfam" id="PF07995"/>
    </source>
</evidence>
<gene>
    <name evidence="4" type="ordered locus">ANT_00200</name>
</gene>
<evidence type="ECO:0000256" key="1">
    <source>
        <dbReference type="SAM" id="MobiDB-lite"/>
    </source>
</evidence>
<dbReference type="Proteomes" id="UP000008922">
    <property type="component" value="Chromosome"/>
</dbReference>
<feature type="signal peptide" evidence="2">
    <location>
        <begin position="1"/>
        <end position="32"/>
    </location>
</feature>
<dbReference type="HOGENOM" id="CLU_012344_3_0_0"/>
<accession>E8MYA9</accession>
<dbReference type="AlphaFoldDB" id="E8MYA9"/>
<organism evidence="4 5">
    <name type="scientific">Anaerolinea thermophila (strain DSM 14523 / JCM 11388 / NBRC 100420 / UNI-1)</name>
    <dbReference type="NCBI Taxonomy" id="926569"/>
    <lineage>
        <taxon>Bacteria</taxon>
        <taxon>Bacillati</taxon>
        <taxon>Chloroflexota</taxon>
        <taxon>Anaerolineae</taxon>
        <taxon>Anaerolineales</taxon>
        <taxon>Anaerolineaceae</taxon>
        <taxon>Anaerolinea</taxon>
    </lineage>
</organism>
<keyword evidence="2" id="KW-0732">Signal</keyword>
<dbReference type="EMBL" id="AP012029">
    <property type="protein sequence ID" value="BAJ62054.1"/>
    <property type="molecule type" value="Genomic_DNA"/>
</dbReference>
<reference evidence="4 5" key="1">
    <citation type="submission" date="2010-12" db="EMBL/GenBank/DDBJ databases">
        <title>Whole genome sequence of Anaerolinea thermophila UNI-1.</title>
        <authorList>
            <person name="Narita-Yamada S."/>
            <person name="Kishi E."/>
            <person name="Watanabe Y."/>
            <person name="Takasaki K."/>
            <person name="Ankai A."/>
            <person name="Oguchi A."/>
            <person name="Fukui S."/>
            <person name="Takahashi M."/>
            <person name="Yashiro I."/>
            <person name="Hosoyama A."/>
            <person name="Sekiguchi Y."/>
            <person name="Hanada S."/>
            <person name="Fujita N."/>
        </authorList>
    </citation>
    <scope>NUCLEOTIDE SEQUENCE [LARGE SCALE GENOMIC DNA]</scope>
    <source>
        <strain evidence="5">DSM 14523 / JCM 11388 / NBRC 100420 / UNI-1</strain>
    </source>
</reference>
<feature type="region of interest" description="Disordered" evidence="1">
    <location>
        <begin position="31"/>
        <end position="88"/>
    </location>
</feature>
<sequence length="462" mass="49293">MVIKEVTLRFVRRLFPLILLLGVLLAACSPQATPSPQPPTTTAPAPSAPETPTLYAPPAASNAGGTVPTLEGYQPPAETTPVPTSEAAYPAPGGNTVSSVTAFPDPAQFTWVQAAAGFQRPLDLADLSADGSRLLVLEQRGVIALVENGARRETPFLDIVERVGSSGNEQGLLGIALHPRFNENGFFYVNYTDRKGDTVIARFTANAERTAADPASEYVLLRVDQPAANHNGGGLTFGRDGYLYIGLGDGGQGGDPWGNAQSLKTHLGKLLRISVDGGEPYAIPANNPFADGQKGLAEIWAYGLRNPWRFSFDRLTGDLYIGDVGQNLYEEIDFLPAGSPGGANFGWDYREGLHPYEGTPPADAVFVEPVAEYAHPVGCSVTGGFVYRGAALPEFQGVYLYADYCTGKVWGLLRQADGTWKSQELFQLGGVSVSSFGQDALGEVYITDHQNGALLKLVRQSQ</sequence>
<dbReference type="STRING" id="926569.ANT_00200"/>
<dbReference type="InParanoid" id="E8MYA9"/>
<dbReference type="KEGG" id="atm:ANT_00200"/>
<name>E8MYA9_ANATU</name>
<dbReference type="eggNOG" id="COG2133">
    <property type="taxonomic scope" value="Bacteria"/>
</dbReference>
<proteinExistence type="predicted"/>
<dbReference type="Pfam" id="PF07995">
    <property type="entry name" value="GSDH"/>
    <property type="match status" value="1"/>
</dbReference>
<dbReference type="InterPro" id="IPR012938">
    <property type="entry name" value="Glc/Sorbosone_DH"/>
</dbReference>
<dbReference type="InterPro" id="IPR011042">
    <property type="entry name" value="6-blade_b-propeller_TolB-like"/>
</dbReference>
<dbReference type="PANTHER" id="PTHR19328:SF75">
    <property type="entry name" value="ALDOSE SUGAR DEHYDROGENASE YLII"/>
    <property type="match status" value="1"/>
</dbReference>
<evidence type="ECO:0000313" key="5">
    <source>
        <dbReference type="Proteomes" id="UP000008922"/>
    </source>
</evidence>
<protein>
    <recommendedName>
        <fullName evidence="3">Glucose/Sorbosone dehydrogenase domain-containing protein</fullName>
    </recommendedName>
</protein>
<dbReference type="SUPFAM" id="SSF50952">
    <property type="entry name" value="Soluble quinoprotein glucose dehydrogenase"/>
    <property type="match status" value="1"/>
</dbReference>